<protein>
    <submittedName>
        <fullName evidence="1">Uncharacterized protein</fullName>
    </submittedName>
</protein>
<comment type="caution">
    <text evidence="1">The sequence shown here is derived from an EMBL/GenBank/DDBJ whole genome shotgun (WGS) entry which is preliminary data.</text>
</comment>
<proteinExistence type="predicted"/>
<feature type="non-terminal residue" evidence="1">
    <location>
        <position position="150"/>
    </location>
</feature>
<dbReference type="InterPro" id="IPR011990">
    <property type="entry name" value="TPR-like_helical_dom_sf"/>
</dbReference>
<dbReference type="AlphaFoldDB" id="A0A699TT30"/>
<accession>A0A699TT30</accession>
<dbReference type="Gene3D" id="1.25.40.390">
    <property type="match status" value="1"/>
</dbReference>
<dbReference type="EMBL" id="BKCJ011267704">
    <property type="protein sequence ID" value="GFD12741.1"/>
    <property type="molecule type" value="Genomic_DNA"/>
</dbReference>
<sequence>LLRQSQTNDAALTAYVKTQMATLQTTAPADGGFITADVVAQPGYTQNTSQQNPFYTRYGLTASADQLFSQAEAETRGLFTGGDASAKTDFNAGILASFTYFYRPATVAVTNSTAGVTEYNTYVNANTSNPLVNYDLAPSNGALGKQSVII</sequence>
<feature type="non-terminal residue" evidence="1">
    <location>
        <position position="1"/>
    </location>
</feature>
<organism evidence="1">
    <name type="scientific">Tanacetum cinerariifolium</name>
    <name type="common">Dalmatian daisy</name>
    <name type="synonym">Chrysanthemum cinerariifolium</name>
    <dbReference type="NCBI Taxonomy" id="118510"/>
    <lineage>
        <taxon>Eukaryota</taxon>
        <taxon>Viridiplantae</taxon>
        <taxon>Streptophyta</taxon>
        <taxon>Embryophyta</taxon>
        <taxon>Tracheophyta</taxon>
        <taxon>Spermatophyta</taxon>
        <taxon>Magnoliopsida</taxon>
        <taxon>eudicotyledons</taxon>
        <taxon>Gunneridae</taxon>
        <taxon>Pentapetalae</taxon>
        <taxon>asterids</taxon>
        <taxon>campanulids</taxon>
        <taxon>Asterales</taxon>
        <taxon>Asteraceae</taxon>
        <taxon>Asteroideae</taxon>
        <taxon>Anthemideae</taxon>
        <taxon>Anthemidinae</taxon>
        <taxon>Tanacetum</taxon>
    </lineage>
</organism>
<name>A0A699TT30_TANCI</name>
<gene>
    <name evidence="1" type="ORF">Tci_884710</name>
</gene>
<evidence type="ECO:0000313" key="1">
    <source>
        <dbReference type="EMBL" id="GFD12741.1"/>
    </source>
</evidence>
<dbReference type="SUPFAM" id="SSF48452">
    <property type="entry name" value="TPR-like"/>
    <property type="match status" value="1"/>
</dbReference>
<reference evidence="1" key="1">
    <citation type="journal article" date="2019" name="Sci. Rep.">
        <title>Draft genome of Tanacetum cinerariifolium, the natural source of mosquito coil.</title>
        <authorList>
            <person name="Yamashiro T."/>
            <person name="Shiraishi A."/>
            <person name="Satake H."/>
            <person name="Nakayama K."/>
        </authorList>
    </citation>
    <scope>NUCLEOTIDE SEQUENCE</scope>
</reference>